<dbReference type="Proteomes" id="UP001054945">
    <property type="component" value="Unassembled WGS sequence"/>
</dbReference>
<protein>
    <submittedName>
        <fullName evidence="1">Uncharacterized protein</fullName>
    </submittedName>
</protein>
<evidence type="ECO:0000313" key="2">
    <source>
        <dbReference type="Proteomes" id="UP001054945"/>
    </source>
</evidence>
<name>A0AAV4XZH4_CAEEX</name>
<sequence length="70" mass="7806">MAAGDFLLVARSVENFHRFEEAEGSAAGVERDVGNRTQTAGLLVFTRWWKVMRLLHGSVCDIVLKITSLE</sequence>
<proteinExistence type="predicted"/>
<reference evidence="1 2" key="1">
    <citation type="submission" date="2021-06" db="EMBL/GenBank/DDBJ databases">
        <title>Caerostris extrusa draft genome.</title>
        <authorList>
            <person name="Kono N."/>
            <person name="Arakawa K."/>
        </authorList>
    </citation>
    <scope>NUCLEOTIDE SEQUENCE [LARGE SCALE GENOMIC DNA]</scope>
</reference>
<organism evidence="1 2">
    <name type="scientific">Caerostris extrusa</name>
    <name type="common">Bark spider</name>
    <name type="synonym">Caerostris bankana</name>
    <dbReference type="NCBI Taxonomy" id="172846"/>
    <lineage>
        <taxon>Eukaryota</taxon>
        <taxon>Metazoa</taxon>
        <taxon>Ecdysozoa</taxon>
        <taxon>Arthropoda</taxon>
        <taxon>Chelicerata</taxon>
        <taxon>Arachnida</taxon>
        <taxon>Araneae</taxon>
        <taxon>Araneomorphae</taxon>
        <taxon>Entelegynae</taxon>
        <taxon>Araneoidea</taxon>
        <taxon>Araneidae</taxon>
        <taxon>Caerostris</taxon>
    </lineage>
</organism>
<comment type="caution">
    <text evidence="1">The sequence shown here is derived from an EMBL/GenBank/DDBJ whole genome shotgun (WGS) entry which is preliminary data.</text>
</comment>
<keyword evidence="2" id="KW-1185">Reference proteome</keyword>
<dbReference type="EMBL" id="BPLR01001128">
    <property type="protein sequence ID" value="GIZ00165.1"/>
    <property type="molecule type" value="Genomic_DNA"/>
</dbReference>
<accession>A0AAV4XZH4</accession>
<gene>
    <name evidence="1" type="ORF">CEXT_693671</name>
</gene>
<evidence type="ECO:0000313" key="1">
    <source>
        <dbReference type="EMBL" id="GIZ00165.1"/>
    </source>
</evidence>
<dbReference type="AlphaFoldDB" id="A0AAV4XZH4"/>